<evidence type="ECO:0000256" key="1">
    <source>
        <dbReference type="ARBA" id="ARBA00022737"/>
    </source>
</evidence>
<dbReference type="PANTHER" id="PTHR23048">
    <property type="entry name" value="MYOSIN LIGHT CHAIN 1, 3"/>
    <property type="match status" value="1"/>
</dbReference>
<dbReference type="PROSITE" id="PS50222">
    <property type="entry name" value="EF_HAND_2"/>
    <property type="match status" value="2"/>
</dbReference>
<dbReference type="AlphaFoldDB" id="H9V6G5"/>
<gene>
    <name evidence="4" type="ORF">CL310Contig1_03</name>
</gene>
<dbReference type="EMBL" id="FJ135373">
    <property type="protein sequence ID" value="AFG45351.1"/>
    <property type="molecule type" value="Genomic_DNA"/>
</dbReference>
<accession>H9V6G5</accession>
<dbReference type="Pfam" id="PF13405">
    <property type="entry name" value="EF-hand_6"/>
    <property type="match status" value="1"/>
</dbReference>
<dbReference type="PANTHER" id="PTHR23048:SF0">
    <property type="entry name" value="CALMODULIN LIKE 3"/>
    <property type="match status" value="1"/>
</dbReference>
<dbReference type="InterPro" id="IPR050230">
    <property type="entry name" value="CALM/Myosin/TropC-like"/>
</dbReference>
<feature type="non-terminal residue" evidence="4">
    <location>
        <position position="1"/>
    </location>
</feature>
<dbReference type="InterPro" id="IPR002048">
    <property type="entry name" value="EF_hand_dom"/>
</dbReference>
<reference evidence="4" key="1">
    <citation type="submission" date="2008-08" db="EMBL/GenBank/DDBJ databases">
        <title>Nucleotide Diversity and Divergence in the Loblolly Pine Gene Space.</title>
        <authorList>
            <person name="Neale D.B."/>
            <person name="Wegrzyn J.L."/>
            <person name="Lee J.M."/>
            <person name="Eckert A.J."/>
            <person name="Liechty J.D."/>
            <person name="Stevens K.A."/>
            <person name="Langley C.H."/>
        </authorList>
    </citation>
    <scope>NUCLEOTIDE SEQUENCE</scope>
    <source>
        <strain evidence="3">7157</strain>
        <strain evidence="4">7166</strain>
        <tissue evidence="4">Megagametophyte</tissue>
    </source>
</reference>
<dbReference type="FunFam" id="1.10.238.10:FF:000001">
    <property type="entry name" value="Calmodulin 1"/>
    <property type="match status" value="1"/>
</dbReference>
<organism evidence="4">
    <name type="scientific">Pinus taeda</name>
    <name type="common">Loblolly pine</name>
    <dbReference type="NCBI Taxonomy" id="3352"/>
    <lineage>
        <taxon>Eukaryota</taxon>
        <taxon>Viridiplantae</taxon>
        <taxon>Streptophyta</taxon>
        <taxon>Embryophyta</taxon>
        <taxon>Tracheophyta</taxon>
        <taxon>Spermatophyta</taxon>
        <taxon>Pinopsida</taxon>
        <taxon>Pinidae</taxon>
        <taxon>Conifers I</taxon>
        <taxon>Pinales</taxon>
        <taxon>Pinaceae</taxon>
        <taxon>Pinus</taxon>
        <taxon>Pinus subgen. Pinus</taxon>
    </lineage>
</organism>
<keyword evidence="1" id="KW-0677">Repeat</keyword>
<dbReference type="InterPro" id="IPR011992">
    <property type="entry name" value="EF-hand-dom_pair"/>
</dbReference>
<feature type="domain" description="EF-hand" evidence="2">
    <location>
        <begin position="47"/>
        <end position="82"/>
    </location>
</feature>
<dbReference type="GO" id="GO:0016460">
    <property type="term" value="C:myosin II complex"/>
    <property type="evidence" value="ECO:0007669"/>
    <property type="project" value="TreeGrafter"/>
</dbReference>
<feature type="domain" description="EF-hand" evidence="2">
    <location>
        <begin position="10"/>
        <end position="45"/>
    </location>
</feature>
<evidence type="ECO:0000259" key="2">
    <source>
        <dbReference type="PROSITE" id="PS50222"/>
    </source>
</evidence>
<dbReference type="EMBL" id="FJ135379">
    <property type="protein sequence ID" value="AFG45358.1"/>
    <property type="molecule type" value="Genomic_DNA"/>
</dbReference>
<protein>
    <recommendedName>
        <fullName evidence="2">EF-hand domain-containing protein</fullName>
    </recommendedName>
</protein>
<sequence>TLMRSLGCPATDEELQLMVSMADSDDDGFIDLSNFAAMNAFSVDEAPSLDDMETAFGVFDFDGNGGISPDELLRVLKSLGHSS</sequence>
<dbReference type="GO" id="GO:0005509">
    <property type="term" value="F:calcium ion binding"/>
    <property type="evidence" value="ECO:0007669"/>
    <property type="project" value="InterPro"/>
</dbReference>
<dbReference type="Pfam" id="PF13833">
    <property type="entry name" value="EF-hand_8"/>
    <property type="match status" value="1"/>
</dbReference>
<name>H9V6G5_PINTA</name>
<feature type="non-terminal residue" evidence="4">
    <location>
        <position position="83"/>
    </location>
</feature>
<dbReference type="SUPFAM" id="SSF47473">
    <property type="entry name" value="EF-hand"/>
    <property type="match status" value="1"/>
</dbReference>
<evidence type="ECO:0000313" key="3">
    <source>
        <dbReference type="EMBL" id="AFG45351.1"/>
    </source>
</evidence>
<dbReference type="Gene3D" id="1.10.238.10">
    <property type="entry name" value="EF-hand"/>
    <property type="match status" value="2"/>
</dbReference>
<dbReference type="SMART" id="SM00054">
    <property type="entry name" value="EFh"/>
    <property type="match status" value="2"/>
</dbReference>
<evidence type="ECO:0000313" key="4">
    <source>
        <dbReference type="EMBL" id="AFG45358.1"/>
    </source>
</evidence>
<proteinExistence type="predicted"/>